<comment type="caution">
    <text evidence="2">The sequence shown here is derived from an EMBL/GenBank/DDBJ whole genome shotgun (WGS) entry which is preliminary data.</text>
</comment>
<reference evidence="2 3" key="1">
    <citation type="submission" date="2018-10" db="EMBL/GenBank/DDBJ databases">
        <title>Genomic Encyclopedia of Type Strains, Phase IV (KMG-IV): sequencing the most valuable type-strain genomes for metagenomic binning, comparative biology and taxonomic classification.</title>
        <authorList>
            <person name="Goeker M."/>
        </authorList>
    </citation>
    <scope>NUCLEOTIDE SEQUENCE [LARGE SCALE GENOMIC DNA]</scope>
    <source>
        <strain evidence="2 3">DSM 20549</strain>
    </source>
</reference>
<proteinExistence type="predicted"/>
<protein>
    <submittedName>
        <fullName evidence="2">LAGLIDADG DNA endonuclease family protein</fullName>
    </submittedName>
</protein>
<dbReference type="AlphaFoldDB" id="A0A497YGE0"/>
<keyword evidence="2" id="KW-0378">Hydrolase</keyword>
<gene>
    <name evidence="2" type="ORF">DFR62_2543</name>
</gene>
<dbReference type="InterPro" id="IPR004860">
    <property type="entry name" value="LAGLIDADG_dom"/>
</dbReference>
<name>A0A497YGE0_9BACL</name>
<keyword evidence="2" id="KW-0540">Nuclease</keyword>
<evidence type="ECO:0000259" key="1">
    <source>
        <dbReference type="Pfam" id="PF03161"/>
    </source>
</evidence>
<organism evidence="2 3">
    <name type="scientific">Planococcus citreus</name>
    <dbReference type="NCBI Taxonomy" id="1373"/>
    <lineage>
        <taxon>Bacteria</taxon>
        <taxon>Bacillati</taxon>
        <taxon>Bacillota</taxon>
        <taxon>Bacilli</taxon>
        <taxon>Bacillales</taxon>
        <taxon>Caryophanaceae</taxon>
        <taxon>Planococcus</taxon>
    </lineage>
</organism>
<sequence>MELLNLTAIEQNVLIASIMGDGEITKIYPGSRRKNNSYREHFSIQQLDYRIWKYNLLPSYFYFNSRNTLLLSPSLPLFTELFPRFYNVDGNKVISDEMLKLCNLPIFLTTLFLDDGSLSITVDKNKLKKRIYLTPHIYLYLQCFSREDLSKLQTHIFSTFSIEMRLSKRKDGFGYVLKTTKVSETLKFLQLVYNEASDCPSMFYKTNWDFRFEKEISRYRESHPEYAVIASSSERNKNYSEEECNQIRLMKSQGFTDKTIAEKLGRSYWSIVYKWREIRET</sequence>
<evidence type="ECO:0000313" key="3">
    <source>
        <dbReference type="Proteomes" id="UP000280791"/>
    </source>
</evidence>
<keyword evidence="3" id="KW-1185">Reference proteome</keyword>
<keyword evidence="2" id="KW-0255">Endonuclease</keyword>
<evidence type="ECO:0000313" key="2">
    <source>
        <dbReference type="EMBL" id="RLJ86138.1"/>
    </source>
</evidence>
<dbReference type="RefSeq" id="WP_241663134.1">
    <property type="nucleotide sequence ID" value="NZ_QBEW01000062.1"/>
</dbReference>
<dbReference type="Proteomes" id="UP000280791">
    <property type="component" value="Unassembled WGS sequence"/>
</dbReference>
<dbReference type="Pfam" id="PF03161">
    <property type="entry name" value="LAGLIDADG_2"/>
    <property type="match status" value="1"/>
</dbReference>
<dbReference type="EMBL" id="RCCP01000004">
    <property type="protein sequence ID" value="RLJ86138.1"/>
    <property type="molecule type" value="Genomic_DNA"/>
</dbReference>
<feature type="domain" description="Homing endonuclease LAGLIDADG" evidence="1">
    <location>
        <begin position="13"/>
        <end position="180"/>
    </location>
</feature>
<dbReference type="GO" id="GO:0004519">
    <property type="term" value="F:endonuclease activity"/>
    <property type="evidence" value="ECO:0007669"/>
    <property type="project" value="UniProtKB-KW"/>
</dbReference>
<dbReference type="InterPro" id="IPR027434">
    <property type="entry name" value="Homing_endonucl"/>
</dbReference>
<dbReference type="Gene3D" id="3.10.28.10">
    <property type="entry name" value="Homing endonucleases"/>
    <property type="match status" value="1"/>
</dbReference>
<dbReference type="SUPFAM" id="SSF55608">
    <property type="entry name" value="Homing endonucleases"/>
    <property type="match status" value="1"/>
</dbReference>
<accession>A0A497YGE0</accession>